<reference evidence="10" key="1">
    <citation type="submission" date="2023-07" db="EMBL/GenBank/DDBJ databases">
        <title>Genomic Encyclopedia of Type Strains, Phase IV (KMG-IV): sequencing the most valuable type-strain genomes for metagenomic binning, comparative biology and taxonomic classification.</title>
        <authorList>
            <person name="Goeker M."/>
        </authorList>
    </citation>
    <scope>NUCLEOTIDE SEQUENCE</scope>
    <source>
        <strain evidence="10">DSM 21202</strain>
    </source>
</reference>
<dbReference type="GO" id="GO:0047388">
    <property type="term" value="F:[glutamine synthetase]-adenylyl-L-tyrosine phosphorylase activity"/>
    <property type="evidence" value="ECO:0007669"/>
    <property type="project" value="UniProtKB-EC"/>
</dbReference>
<feature type="region of interest" description="Adenylyl removase" evidence="7">
    <location>
        <begin position="1"/>
        <end position="466"/>
    </location>
</feature>
<comment type="caution">
    <text evidence="10">The sequence shown here is derived from an EMBL/GenBank/DDBJ whole genome shotgun (WGS) entry which is preliminary data.</text>
</comment>
<proteinExistence type="inferred from homology"/>
<evidence type="ECO:0000256" key="6">
    <source>
        <dbReference type="ARBA" id="ARBA00023268"/>
    </source>
</evidence>
<comment type="catalytic activity">
    <reaction evidence="7">
        <text>[glutamine synthetase]-O(4)-(5'-adenylyl)-L-tyrosine + phosphate = [glutamine synthetase]-L-tyrosine + ADP</text>
        <dbReference type="Rhea" id="RHEA:43716"/>
        <dbReference type="Rhea" id="RHEA-COMP:10660"/>
        <dbReference type="Rhea" id="RHEA-COMP:10661"/>
        <dbReference type="ChEBI" id="CHEBI:43474"/>
        <dbReference type="ChEBI" id="CHEBI:46858"/>
        <dbReference type="ChEBI" id="CHEBI:83624"/>
        <dbReference type="ChEBI" id="CHEBI:456216"/>
        <dbReference type="EC" id="2.7.7.89"/>
    </reaction>
</comment>
<evidence type="ECO:0000259" key="9">
    <source>
        <dbReference type="Pfam" id="PF08335"/>
    </source>
</evidence>
<keyword evidence="5 7" id="KW-0460">Magnesium</keyword>
<name>A0AAE3VN26_9HYPH</name>
<comment type="cofactor">
    <cofactor evidence="7">
        <name>Mg(2+)</name>
        <dbReference type="ChEBI" id="CHEBI:18420"/>
    </cofactor>
</comment>
<comment type="similarity">
    <text evidence="7">Belongs to the GlnE family.</text>
</comment>
<organism evidence="10 11">
    <name type="scientific">Amorphus orientalis</name>
    <dbReference type="NCBI Taxonomy" id="649198"/>
    <lineage>
        <taxon>Bacteria</taxon>
        <taxon>Pseudomonadati</taxon>
        <taxon>Pseudomonadota</taxon>
        <taxon>Alphaproteobacteria</taxon>
        <taxon>Hyphomicrobiales</taxon>
        <taxon>Amorphaceae</taxon>
        <taxon>Amorphus</taxon>
    </lineage>
</organism>
<evidence type="ECO:0000313" key="10">
    <source>
        <dbReference type="EMBL" id="MDQ0315139.1"/>
    </source>
</evidence>
<keyword evidence="11" id="KW-1185">Reference proteome</keyword>
<dbReference type="Pfam" id="PF08335">
    <property type="entry name" value="GlnD_UR_UTase"/>
    <property type="match status" value="2"/>
</dbReference>
<dbReference type="InterPro" id="IPR013546">
    <property type="entry name" value="PII_UdlTrfase/GS_AdlTrfase"/>
</dbReference>
<dbReference type="GO" id="GO:0005524">
    <property type="term" value="F:ATP binding"/>
    <property type="evidence" value="ECO:0007669"/>
    <property type="project" value="UniProtKB-UniRule"/>
</dbReference>
<feature type="domain" description="PII-uridylyltransferase/Glutamine-synthetase adenylyltransferase" evidence="9">
    <location>
        <begin position="841"/>
        <end position="931"/>
    </location>
</feature>
<dbReference type="GO" id="GO:0000287">
    <property type="term" value="F:magnesium ion binding"/>
    <property type="evidence" value="ECO:0007669"/>
    <property type="project" value="UniProtKB-UniRule"/>
</dbReference>
<evidence type="ECO:0000259" key="8">
    <source>
        <dbReference type="Pfam" id="PF03710"/>
    </source>
</evidence>
<dbReference type="PANTHER" id="PTHR30621:SF0">
    <property type="entry name" value="BIFUNCTIONAL GLUTAMINE SYNTHETASE ADENYLYLTRANSFERASE_ADENYLYL-REMOVING ENZYME"/>
    <property type="match status" value="1"/>
</dbReference>
<dbReference type="Pfam" id="PF03710">
    <property type="entry name" value="GlnE"/>
    <property type="match status" value="2"/>
</dbReference>
<keyword evidence="2 7" id="KW-0548">Nucleotidyltransferase</keyword>
<evidence type="ECO:0000256" key="4">
    <source>
        <dbReference type="ARBA" id="ARBA00022840"/>
    </source>
</evidence>
<evidence type="ECO:0000256" key="1">
    <source>
        <dbReference type="ARBA" id="ARBA00022679"/>
    </source>
</evidence>
<dbReference type="Proteomes" id="UP001229244">
    <property type="component" value="Unassembled WGS sequence"/>
</dbReference>
<dbReference type="AlphaFoldDB" id="A0AAE3VN26"/>
<gene>
    <name evidence="7" type="primary">glnE</name>
    <name evidence="10" type="ORF">J2S73_001596</name>
</gene>
<feature type="domain" description="Glutamate-ammonia ligase adenylyltransferase repeated" evidence="8">
    <location>
        <begin position="59"/>
        <end position="297"/>
    </location>
</feature>
<keyword evidence="6 7" id="KW-0511">Multifunctional enzyme</keyword>
<accession>A0AAE3VN26</accession>
<evidence type="ECO:0000256" key="2">
    <source>
        <dbReference type="ARBA" id="ARBA00022695"/>
    </source>
</evidence>
<dbReference type="InterPro" id="IPR005190">
    <property type="entry name" value="GlnE_rpt_dom"/>
</dbReference>
<dbReference type="EMBL" id="JAUSUL010000002">
    <property type="protein sequence ID" value="MDQ0315139.1"/>
    <property type="molecule type" value="Genomic_DNA"/>
</dbReference>
<dbReference type="GO" id="GO:0008882">
    <property type="term" value="F:[glutamate-ammonia-ligase] adenylyltransferase activity"/>
    <property type="evidence" value="ECO:0007669"/>
    <property type="project" value="UniProtKB-UniRule"/>
</dbReference>
<comment type="catalytic activity">
    <reaction evidence="7">
        <text>[glutamine synthetase]-L-tyrosine + ATP = [glutamine synthetase]-O(4)-(5'-adenylyl)-L-tyrosine + diphosphate</text>
        <dbReference type="Rhea" id="RHEA:18589"/>
        <dbReference type="Rhea" id="RHEA-COMP:10660"/>
        <dbReference type="Rhea" id="RHEA-COMP:10661"/>
        <dbReference type="ChEBI" id="CHEBI:30616"/>
        <dbReference type="ChEBI" id="CHEBI:33019"/>
        <dbReference type="ChEBI" id="CHEBI:46858"/>
        <dbReference type="ChEBI" id="CHEBI:83624"/>
        <dbReference type="EC" id="2.7.7.42"/>
    </reaction>
</comment>
<dbReference type="GO" id="GO:0000820">
    <property type="term" value="P:regulation of glutamine family amino acid metabolic process"/>
    <property type="evidence" value="ECO:0007669"/>
    <property type="project" value="UniProtKB-UniRule"/>
</dbReference>
<comment type="function">
    <text evidence="7">Involved in the regulation of glutamine synthetase GlnA, a key enzyme in the process to assimilate ammonia. When cellular nitrogen levels are high, the C-terminal adenylyl transferase (AT) inactivates GlnA by covalent transfer of an adenylyl group from ATP to specific tyrosine residue of GlnA, thus reducing its activity. Conversely, when nitrogen levels are low, the N-terminal adenylyl removase (AR) activates GlnA by removing the adenylyl group by phosphorolysis, increasing its activity. The regulatory region of GlnE binds the signal transduction protein PII (GlnB) which indicates the nitrogen status of the cell.</text>
</comment>
<evidence type="ECO:0000256" key="7">
    <source>
        <dbReference type="HAMAP-Rule" id="MF_00802"/>
    </source>
</evidence>
<dbReference type="Gene3D" id="1.20.120.1510">
    <property type="match status" value="1"/>
</dbReference>
<dbReference type="PANTHER" id="PTHR30621">
    <property type="entry name" value="GLUTAMINE SYNTHETASE ADENYLYLTRANSFERASE"/>
    <property type="match status" value="1"/>
</dbReference>
<dbReference type="EC" id="2.7.7.89" evidence="7"/>
<feature type="domain" description="PII-uridylyltransferase/Glutamine-synthetase adenylyltransferase" evidence="9">
    <location>
        <begin position="328"/>
        <end position="462"/>
    </location>
</feature>
<dbReference type="Gene3D" id="1.20.120.330">
    <property type="entry name" value="Nucleotidyltransferases domain 2"/>
    <property type="match status" value="2"/>
</dbReference>
<feature type="region of interest" description="Adenylyl transferase" evidence="7">
    <location>
        <begin position="469"/>
        <end position="980"/>
    </location>
</feature>
<dbReference type="CDD" id="cd05401">
    <property type="entry name" value="NT_GlnE_GlnD_like"/>
    <property type="match status" value="2"/>
</dbReference>
<dbReference type="InterPro" id="IPR043519">
    <property type="entry name" value="NT_sf"/>
</dbReference>
<keyword evidence="4 7" id="KW-0067">ATP-binding</keyword>
<dbReference type="InterPro" id="IPR023057">
    <property type="entry name" value="GlnE"/>
</dbReference>
<dbReference type="RefSeq" id="WP_306884978.1">
    <property type="nucleotide sequence ID" value="NZ_JAUSUL010000002.1"/>
</dbReference>
<feature type="domain" description="Glutamate-ammonia ligase adenylyltransferase repeated" evidence="8">
    <location>
        <begin position="575"/>
        <end position="816"/>
    </location>
</feature>
<dbReference type="NCBIfam" id="NF010706">
    <property type="entry name" value="PRK14108.1"/>
    <property type="match status" value="1"/>
</dbReference>
<dbReference type="NCBIfam" id="NF008292">
    <property type="entry name" value="PRK11072.1"/>
    <property type="match status" value="1"/>
</dbReference>
<dbReference type="HAMAP" id="MF_00802">
    <property type="entry name" value="GlnE"/>
    <property type="match status" value="1"/>
</dbReference>
<evidence type="ECO:0000313" key="11">
    <source>
        <dbReference type="Proteomes" id="UP001229244"/>
    </source>
</evidence>
<dbReference type="GO" id="GO:0005829">
    <property type="term" value="C:cytosol"/>
    <property type="evidence" value="ECO:0007669"/>
    <property type="project" value="TreeGrafter"/>
</dbReference>
<dbReference type="SUPFAM" id="SSF81593">
    <property type="entry name" value="Nucleotidyltransferase substrate binding subunit/domain"/>
    <property type="match status" value="2"/>
</dbReference>
<evidence type="ECO:0000256" key="5">
    <source>
        <dbReference type="ARBA" id="ARBA00022842"/>
    </source>
</evidence>
<protein>
    <recommendedName>
        <fullName evidence="7">Bifunctional glutamine synthetase adenylyltransferase/adenylyl-removing enzyme</fullName>
    </recommendedName>
    <alternativeName>
        <fullName evidence="7">ATP:glutamine synthetase adenylyltransferase</fullName>
    </alternativeName>
    <alternativeName>
        <fullName evidence="7">ATase</fullName>
    </alternativeName>
    <domain>
        <recommendedName>
            <fullName evidence="7">Glutamine synthetase adenylyl-L-tyrosine phosphorylase</fullName>
            <ecNumber evidence="7">2.7.7.89</ecNumber>
        </recommendedName>
        <alternativeName>
            <fullName evidence="7">Adenylyl removase</fullName>
            <shortName evidence="7">AR</shortName>
            <shortName evidence="7">AT-N</shortName>
        </alternativeName>
    </domain>
    <domain>
        <recommendedName>
            <fullName evidence="7">Glutamine synthetase adenylyl transferase</fullName>
            <ecNumber evidence="7">2.7.7.42</ecNumber>
        </recommendedName>
        <alternativeName>
            <fullName evidence="7">Adenylyl transferase</fullName>
            <shortName evidence="7">AT</shortName>
            <shortName evidence="7">AT-C</shortName>
        </alternativeName>
    </domain>
</protein>
<dbReference type="Gene3D" id="3.30.460.10">
    <property type="entry name" value="Beta Polymerase, domain 2"/>
    <property type="match status" value="2"/>
</dbReference>
<dbReference type="EC" id="2.7.7.42" evidence="7"/>
<sequence>MTSDKNDETAPLHSRLAVKIPADPDRADAVTSEIDKAAAEEGAGLAGLIEASPELRPFLVGVFSNSPFLKDLGLRDPARLARLLGEAPERSLEALIERLAQPAADEASLMTDLRKAKQEAALLIALADLGGVWQLETVTDSLATFADAALSAAVCFLLKEQHDRGKLKLADPDRPEHDSGYIVLGMGKYGAHELNYSSDIDLIVFFDPDRAPLADPDDAAQLFVRLTRRLVHILQERTGDGYVFRTDLRLRPDPGATAVALSVPAALHYYESLGQNWERAALIKARPAAGDIPAGEALLKDISPFVWRRSFDYATIADVHSIKRQIHAAKGHGRIAVAGHNIKLGRGGIREIEFFVQTQQLIAGGRNPELRGLQTLKMLAELHRAHWIDEATREELDEAYKFLRFVEHRLQMIHDEQTHTLPSGDEGLAPVARLAGFAALEEFKSGLRQRLERVQGHYAQLFENEPTLSGTLGNLVFTGDDDDPETLDTLSRLGYQRPQEVTRAIRAWHFGRYPATRSSRSRELLTELVPMILDALAHTENADVAFNAFDRFVSHLPAGVQIFSLLKSNPSLLGLLATIMGAAPKLAQTLTRRPRVLDAVLDPTFFGALPGADETHALLERSLAEARTYEDALDLARIFGQEQVFLVSVRVLTGTMSPSDAGNAYARIADVLVDELFKRAADAFAETHGQVPGGRVAVLALGKLGGGEMTAASDLDLILLYDHDPDADSSDGRKPLAPSQYYTRLTQRLVSALSAPTAEGTLYEVDFRLRPSGNAGPLATRLSSFEAYQAKDAWTWEHMALTRARAIGGDPDLQDRVGRIIGDVLSRERDRESLRTDVLEMRRRLEKEKGTKDIWDLKQVAGGLVDLEFIAQFVQLSHAHVHPEVLSANTETVLREASTCGLLDRTAAETLLPAARLYQALTQILRLAVDGAFNPEAAPKGVRDLLARAGDAPDFSRLEAELTDMQAAVRATFERVIGEV</sequence>
<evidence type="ECO:0000256" key="3">
    <source>
        <dbReference type="ARBA" id="ARBA00022741"/>
    </source>
</evidence>
<keyword evidence="3 7" id="KW-0547">Nucleotide-binding</keyword>
<keyword evidence="1 7" id="KW-0808">Transferase</keyword>
<dbReference type="SUPFAM" id="SSF81301">
    <property type="entry name" value="Nucleotidyltransferase"/>
    <property type="match status" value="2"/>
</dbReference>